<dbReference type="GO" id="GO:0003700">
    <property type="term" value="F:DNA-binding transcription factor activity"/>
    <property type="evidence" value="ECO:0007669"/>
    <property type="project" value="TreeGrafter"/>
</dbReference>
<dbReference type="PROSITE" id="PS51197">
    <property type="entry name" value="HTH_RRF2_2"/>
    <property type="match status" value="1"/>
</dbReference>
<dbReference type="RefSeq" id="WP_206559976.1">
    <property type="nucleotide sequence ID" value="NZ_JAFKCZ010000005.1"/>
</dbReference>
<dbReference type="Pfam" id="PF02082">
    <property type="entry name" value="Rrf2"/>
    <property type="match status" value="1"/>
</dbReference>
<organism evidence="2 3">
    <name type="scientific">Parahaliea mediterranea</name>
    <dbReference type="NCBI Taxonomy" id="651086"/>
    <lineage>
        <taxon>Bacteria</taxon>
        <taxon>Pseudomonadati</taxon>
        <taxon>Pseudomonadota</taxon>
        <taxon>Gammaproteobacteria</taxon>
        <taxon>Cellvibrionales</taxon>
        <taxon>Halieaceae</taxon>
        <taxon>Parahaliea</taxon>
    </lineage>
</organism>
<proteinExistence type="predicted"/>
<dbReference type="Gene3D" id="1.10.10.10">
    <property type="entry name" value="Winged helix-like DNA-binding domain superfamily/Winged helix DNA-binding domain"/>
    <property type="match status" value="1"/>
</dbReference>
<dbReference type="EMBL" id="JAFKCZ010000005">
    <property type="protein sequence ID" value="MBN7796532.1"/>
    <property type="molecule type" value="Genomic_DNA"/>
</dbReference>
<evidence type="ECO:0000313" key="2">
    <source>
        <dbReference type="EMBL" id="MBN7796532.1"/>
    </source>
</evidence>
<dbReference type="Proteomes" id="UP000664303">
    <property type="component" value="Unassembled WGS sequence"/>
</dbReference>
<evidence type="ECO:0000313" key="3">
    <source>
        <dbReference type="Proteomes" id="UP000664303"/>
    </source>
</evidence>
<dbReference type="InterPro" id="IPR036390">
    <property type="entry name" value="WH_DNA-bd_sf"/>
</dbReference>
<dbReference type="InterPro" id="IPR036388">
    <property type="entry name" value="WH-like_DNA-bd_sf"/>
</dbReference>
<dbReference type="NCBIfam" id="TIGR00738">
    <property type="entry name" value="rrf2_super"/>
    <property type="match status" value="1"/>
</dbReference>
<keyword evidence="3" id="KW-1185">Reference proteome</keyword>
<gene>
    <name evidence="2" type="ORF">JYP50_08015</name>
</gene>
<protein>
    <submittedName>
        <fullName evidence="2">Rrf2 family transcriptional regulator</fullName>
    </submittedName>
</protein>
<sequence length="146" mass="15974">MRVTRHTDYALRVLIYVALKNGEAATIGEIAERYAISRNHLTKVVHRLARCGYLLTTRGKSGGLRLTRSPEMISLGAVFRDMESELGVVECMGGAGSCILDGGCELKKTFARATAAFLEVLDQQSLADLLPAREARRLRELLAIAP</sequence>
<dbReference type="PANTHER" id="PTHR33221">
    <property type="entry name" value="WINGED HELIX-TURN-HELIX TRANSCRIPTIONAL REGULATOR, RRF2 FAMILY"/>
    <property type="match status" value="1"/>
</dbReference>
<comment type="caution">
    <text evidence="2">The sequence shown here is derived from an EMBL/GenBank/DDBJ whole genome shotgun (WGS) entry which is preliminary data.</text>
</comment>
<dbReference type="AlphaFoldDB" id="A0A939IM13"/>
<accession>A0A939IM13</accession>
<dbReference type="InterPro" id="IPR000944">
    <property type="entry name" value="Tscrpt_reg_Rrf2"/>
</dbReference>
<keyword evidence="1" id="KW-0238">DNA-binding</keyword>
<name>A0A939IM13_9GAMM</name>
<reference evidence="2" key="1">
    <citation type="submission" date="2021-02" db="EMBL/GenBank/DDBJ databases">
        <title>PHA producing bacteria isolated from coastal sediment in Guangdong, Shenzhen.</title>
        <authorList>
            <person name="Zheng W."/>
            <person name="Yu S."/>
            <person name="Huang Y."/>
        </authorList>
    </citation>
    <scope>NUCLEOTIDE SEQUENCE</scope>
    <source>
        <strain evidence="2">TN14-10</strain>
    </source>
</reference>
<dbReference type="GO" id="GO:0005829">
    <property type="term" value="C:cytosol"/>
    <property type="evidence" value="ECO:0007669"/>
    <property type="project" value="TreeGrafter"/>
</dbReference>
<dbReference type="GO" id="GO:0003677">
    <property type="term" value="F:DNA binding"/>
    <property type="evidence" value="ECO:0007669"/>
    <property type="project" value="UniProtKB-KW"/>
</dbReference>
<dbReference type="PANTHER" id="PTHR33221:SF4">
    <property type="entry name" value="HTH-TYPE TRANSCRIPTIONAL REPRESSOR NSRR"/>
    <property type="match status" value="1"/>
</dbReference>
<dbReference type="SUPFAM" id="SSF46785">
    <property type="entry name" value="Winged helix' DNA-binding domain"/>
    <property type="match status" value="1"/>
</dbReference>
<evidence type="ECO:0000256" key="1">
    <source>
        <dbReference type="ARBA" id="ARBA00023125"/>
    </source>
</evidence>